<dbReference type="AlphaFoldDB" id="A0A2T0B7Y0"/>
<keyword evidence="3" id="KW-0645">Protease</keyword>
<dbReference type="EMBL" id="PVXQ01000051">
    <property type="protein sequence ID" value="PRR79972.1"/>
    <property type="molecule type" value="Genomic_DNA"/>
</dbReference>
<evidence type="ECO:0000256" key="1">
    <source>
        <dbReference type="SAM" id="Phobius"/>
    </source>
</evidence>
<feature type="transmembrane region" description="Helical" evidence="1">
    <location>
        <begin position="289"/>
        <end position="308"/>
    </location>
</feature>
<keyword evidence="3" id="KW-0378">Hydrolase</keyword>
<dbReference type="OrthoDB" id="2035856at2"/>
<organism evidence="3 4">
    <name type="scientific">Clostridium vincentii</name>
    <dbReference type="NCBI Taxonomy" id="52704"/>
    <lineage>
        <taxon>Bacteria</taxon>
        <taxon>Bacillati</taxon>
        <taxon>Bacillota</taxon>
        <taxon>Clostridia</taxon>
        <taxon>Eubacteriales</taxon>
        <taxon>Clostridiaceae</taxon>
        <taxon>Clostridium</taxon>
    </lineage>
</organism>
<dbReference type="Pfam" id="PF02517">
    <property type="entry name" value="Rce1-like"/>
    <property type="match status" value="1"/>
</dbReference>
<feature type="transmembrane region" description="Helical" evidence="1">
    <location>
        <begin position="37"/>
        <end position="59"/>
    </location>
</feature>
<name>A0A2T0B7Y0_9CLOT</name>
<evidence type="ECO:0000259" key="2">
    <source>
        <dbReference type="Pfam" id="PF02517"/>
    </source>
</evidence>
<feature type="domain" description="CAAX prenyl protease 2/Lysostaphin resistance protein A-like" evidence="2">
    <location>
        <begin position="120"/>
        <end position="205"/>
    </location>
</feature>
<feature type="transmembrane region" description="Helical" evidence="1">
    <location>
        <begin position="114"/>
        <end position="134"/>
    </location>
</feature>
<dbReference type="GO" id="GO:0006508">
    <property type="term" value="P:proteolysis"/>
    <property type="evidence" value="ECO:0007669"/>
    <property type="project" value="UniProtKB-KW"/>
</dbReference>
<dbReference type="GO" id="GO:0004175">
    <property type="term" value="F:endopeptidase activity"/>
    <property type="evidence" value="ECO:0007669"/>
    <property type="project" value="UniProtKB-ARBA"/>
</dbReference>
<dbReference type="Proteomes" id="UP000239471">
    <property type="component" value="Unassembled WGS sequence"/>
</dbReference>
<feature type="transmembrane region" description="Helical" evidence="1">
    <location>
        <begin position="80"/>
        <end position="102"/>
    </location>
</feature>
<comment type="caution">
    <text evidence="3">The sequence shown here is derived from an EMBL/GenBank/DDBJ whole genome shotgun (WGS) entry which is preliminary data.</text>
</comment>
<proteinExistence type="predicted"/>
<evidence type="ECO:0000313" key="4">
    <source>
        <dbReference type="Proteomes" id="UP000239471"/>
    </source>
</evidence>
<feature type="transmembrane region" description="Helical" evidence="1">
    <location>
        <begin position="242"/>
        <end position="262"/>
    </location>
</feature>
<feature type="transmembrane region" description="Helical" evidence="1">
    <location>
        <begin position="155"/>
        <end position="187"/>
    </location>
</feature>
<keyword evidence="1" id="KW-1133">Transmembrane helix</keyword>
<dbReference type="GO" id="GO:0080120">
    <property type="term" value="P:CAAX-box protein maturation"/>
    <property type="evidence" value="ECO:0007669"/>
    <property type="project" value="UniProtKB-ARBA"/>
</dbReference>
<sequence>MKKVTKANLYFLILLLIEIIGPYGMREIYIATGVRDFRVVQAVSSIVLILLPAIIYILVTKGKFKQILRLNKLSFKNIMLTIIIAIICTPLSWCLSMIGVMFFENNIGAFMTEVSTSTPLIVMVLLMAVMPAIIEEISLRGVVLWGYNGQSKVKAALFTGVFFGILHLDGHQFLGAAVLGFVMAYVVRVTNSIFSSMIIHFIINGSSVMILAKSLSMTNSEEAIERAQSLDITQISLDIKMMIIMGVTVIGICLFGLIFKLIQEMEKKNLYTTPEMEERAEVKSLEKGGLINIPLLLIIIVYLLVMVLKI</sequence>
<accession>A0A2T0B7Y0</accession>
<keyword evidence="1" id="KW-0812">Transmembrane</keyword>
<dbReference type="RefSeq" id="WP_106061033.1">
    <property type="nucleotide sequence ID" value="NZ_PVXQ01000051.1"/>
</dbReference>
<keyword evidence="4" id="KW-1185">Reference proteome</keyword>
<dbReference type="InterPro" id="IPR003675">
    <property type="entry name" value="Rce1/LyrA-like_dom"/>
</dbReference>
<feature type="transmembrane region" description="Helical" evidence="1">
    <location>
        <begin position="193"/>
        <end position="212"/>
    </location>
</feature>
<reference evidence="3 4" key="1">
    <citation type="submission" date="2018-03" db="EMBL/GenBank/DDBJ databases">
        <title>Genome sequence of Clostridium vincentii DSM 10228.</title>
        <authorList>
            <person name="Poehlein A."/>
            <person name="Daniel R."/>
        </authorList>
    </citation>
    <scope>NUCLEOTIDE SEQUENCE [LARGE SCALE GENOMIC DNA]</scope>
    <source>
        <strain evidence="3 4">DSM 10228</strain>
    </source>
</reference>
<gene>
    <name evidence="3" type="ORF">CLVI_31590</name>
</gene>
<feature type="transmembrane region" description="Helical" evidence="1">
    <location>
        <begin position="7"/>
        <end position="25"/>
    </location>
</feature>
<evidence type="ECO:0000313" key="3">
    <source>
        <dbReference type="EMBL" id="PRR79972.1"/>
    </source>
</evidence>
<keyword evidence="1" id="KW-0472">Membrane</keyword>
<protein>
    <submittedName>
        <fullName evidence="3">CAAX amino terminal protease self-immunity</fullName>
    </submittedName>
</protein>